<dbReference type="InterPro" id="IPR036412">
    <property type="entry name" value="HAD-like_sf"/>
</dbReference>
<reference evidence="18 19" key="1">
    <citation type="submission" date="2014-04" db="EMBL/GenBank/DDBJ databases">
        <authorList>
            <consortium name="DOE Joint Genome Institute"/>
            <person name="Kuo A."/>
            <person name="Zuccaro A."/>
            <person name="Kohler A."/>
            <person name="Nagy L.G."/>
            <person name="Floudas D."/>
            <person name="Copeland A."/>
            <person name="Barry K.W."/>
            <person name="Cichocki N."/>
            <person name="Veneault-Fourrey C."/>
            <person name="LaButti K."/>
            <person name="Lindquist E.A."/>
            <person name="Lipzen A."/>
            <person name="Lundell T."/>
            <person name="Morin E."/>
            <person name="Murat C."/>
            <person name="Sun H."/>
            <person name="Tunlid A."/>
            <person name="Henrissat B."/>
            <person name="Grigoriev I.V."/>
            <person name="Hibbett D.S."/>
            <person name="Martin F."/>
            <person name="Nordberg H.P."/>
            <person name="Cantor M.N."/>
            <person name="Hua S.X."/>
        </authorList>
    </citation>
    <scope>NUCLEOTIDE SEQUENCE [LARGE SCALE GENOMIC DNA]</scope>
    <source>
        <strain evidence="18 19">MAFF 305830</strain>
    </source>
</reference>
<dbReference type="InterPro" id="IPR001757">
    <property type="entry name" value="P_typ_ATPase"/>
</dbReference>
<dbReference type="InterPro" id="IPR023214">
    <property type="entry name" value="HAD_sf"/>
</dbReference>
<dbReference type="InterPro" id="IPR006068">
    <property type="entry name" value="ATPase_P-typ_cation-transptr_C"/>
</dbReference>
<comment type="similarity">
    <text evidence="2 13">Belongs to the cation transport ATPase (P-type) (TC 3.A.3) family. Type V subfamily.</text>
</comment>
<dbReference type="InterPro" id="IPR059000">
    <property type="entry name" value="ATPase_P-type_domA"/>
</dbReference>
<evidence type="ECO:0000256" key="8">
    <source>
        <dbReference type="ARBA" id="ARBA00022842"/>
    </source>
</evidence>
<evidence type="ECO:0000259" key="17">
    <source>
        <dbReference type="Pfam" id="PF12409"/>
    </source>
</evidence>
<feature type="transmembrane region" description="Helical" evidence="13">
    <location>
        <begin position="1084"/>
        <end position="1103"/>
    </location>
</feature>
<dbReference type="PANTHER" id="PTHR45630">
    <property type="entry name" value="CATION-TRANSPORTING ATPASE-RELATED"/>
    <property type="match status" value="1"/>
</dbReference>
<evidence type="ECO:0000259" key="15">
    <source>
        <dbReference type="Pfam" id="PF00689"/>
    </source>
</evidence>
<name>A0A0C3BEH9_SERVB</name>
<dbReference type="GO" id="GO:0015662">
    <property type="term" value="F:P-type ion transporter activity"/>
    <property type="evidence" value="ECO:0007669"/>
    <property type="project" value="InterPro"/>
</dbReference>
<dbReference type="SFLD" id="SFLDG00002">
    <property type="entry name" value="C1.7:_P-type_atpase_like"/>
    <property type="match status" value="1"/>
</dbReference>
<dbReference type="Gene3D" id="2.70.150.10">
    <property type="entry name" value="Calcium-transporting ATPase, cytoplasmic transduction domain A"/>
    <property type="match status" value="1"/>
</dbReference>
<dbReference type="InterPro" id="IPR018303">
    <property type="entry name" value="ATPase_P-typ_P_site"/>
</dbReference>
<comment type="catalytic activity">
    <reaction evidence="12 13">
        <text>ATP + H2O = ADP + phosphate + H(+)</text>
        <dbReference type="Rhea" id="RHEA:13065"/>
        <dbReference type="ChEBI" id="CHEBI:15377"/>
        <dbReference type="ChEBI" id="CHEBI:15378"/>
        <dbReference type="ChEBI" id="CHEBI:30616"/>
        <dbReference type="ChEBI" id="CHEBI:43474"/>
        <dbReference type="ChEBI" id="CHEBI:456216"/>
    </reaction>
</comment>
<feature type="transmembrane region" description="Helical" evidence="13">
    <location>
        <begin position="1035"/>
        <end position="1057"/>
    </location>
</feature>
<feature type="transmembrane region" description="Helical" evidence="13">
    <location>
        <begin position="995"/>
        <end position="1014"/>
    </location>
</feature>
<keyword evidence="8 13" id="KW-0460">Magnesium</keyword>
<dbReference type="FunFam" id="3.40.1110.10:FF:000057">
    <property type="entry name" value="Cation-transporting ATPase"/>
    <property type="match status" value="1"/>
</dbReference>
<dbReference type="Gene3D" id="3.40.1110.10">
    <property type="entry name" value="Calcium-transporting ATPase, cytoplasmic domain N"/>
    <property type="match status" value="1"/>
</dbReference>
<evidence type="ECO:0000259" key="16">
    <source>
        <dbReference type="Pfam" id="PF00690"/>
    </source>
</evidence>
<dbReference type="GO" id="GO:0006874">
    <property type="term" value="P:intracellular calcium ion homeostasis"/>
    <property type="evidence" value="ECO:0007669"/>
    <property type="project" value="TreeGrafter"/>
</dbReference>
<feature type="transmembrane region" description="Helical" evidence="13">
    <location>
        <begin position="1115"/>
        <end position="1141"/>
    </location>
</feature>
<dbReference type="FunFam" id="1.20.1110.10:FF:000032">
    <property type="entry name" value="Cation-transporting ATPase"/>
    <property type="match status" value="1"/>
</dbReference>
<dbReference type="GO" id="GO:0016887">
    <property type="term" value="F:ATP hydrolysis activity"/>
    <property type="evidence" value="ECO:0007669"/>
    <property type="project" value="InterPro"/>
</dbReference>
<dbReference type="GO" id="GO:0016020">
    <property type="term" value="C:membrane"/>
    <property type="evidence" value="ECO:0007669"/>
    <property type="project" value="UniProtKB-SubCell"/>
</dbReference>
<dbReference type="STRING" id="933852.A0A0C3BEH9"/>
<evidence type="ECO:0000256" key="2">
    <source>
        <dbReference type="ARBA" id="ARBA00006000"/>
    </source>
</evidence>
<dbReference type="InterPro" id="IPR047819">
    <property type="entry name" value="P5A-ATPase_N"/>
</dbReference>
<dbReference type="CDD" id="cd07542">
    <property type="entry name" value="P-type_ATPase_cation"/>
    <property type="match status" value="1"/>
</dbReference>
<accession>A0A0C3BEH9</accession>
<evidence type="ECO:0000256" key="4">
    <source>
        <dbReference type="ARBA" id="ARBA00022692"/>
    </source>
</evidence>
<dbReference type="FunFam" id="3.40.50.1000:FF:000068">
    <property type="entry name" value="Cation-transporting ATPase"/>
    <property type="match status" value="1"/>
</dbReference>
<dbReference type="PRINTS" id="PR00119">
    <property type="entry name" value="CATATPASE"/>
</dbReference>
<gene>
    <name evidence="18" type="ORF">M408DRAFT_66347</name>
</gene>
<evidence type="ECO:0000256" key="1">
    <source>
        <dbReference type="ARBA" id="ARBA00004141"/>
    </source>
</evidence>
<dbReference type="Pfam" id="PF00690">
    <property type="entry name" value="Cation_ATPase_N"/>
    <property type="match status" value="1"/>
</dbReference>
<keyword evidence="19" id="KW-1185">Reference proteome</keyword>
<feature type="transmembrane region" description="Helical" evidence="13">
    <location>
        <begin position="223"/>
        <end position="245"/>
    </location>
</feature>
<dbReference type="EC" id="7.2.2.-" evidence="13"/>
<keyword evidence="4 13" id="KW-0812">Transmembrane</keyword>
<keyword evidence="5 13" id="KW-0479">Metal-binding</keyword>
<dbReference type="SUPFAM" id="SSF81653">
    <property type="entry name" value="Calcium ATPase, transduction domain A"/>
    <property type="match status" value="1"/>
</dbReference>
<evidence type="ECO:0000256" key="10">
    <source>
        <dbReference type="ARBA" id="ARBA00022989"/>
    </source>
</evidence>
<dbReference type="Pfam" id="PF12409">
    <property type="entry name" value="P5-ATPase"/>
    <property type="match status" value="1"/>
</dbReference>
<dbReference type="PROSITE" id="PS01229">
    <property type="entry name" value="COF_2"/>
    <property type="match status" value="1"/>
</dbReference>
<evidence type="ECO:0000256" key="13">
    <source>
        <dbReference type="RuleBase" id="RU362082"/>
    </source>
</evidence>
<dbReference type="NCBIfam" id="TIGR01657">
    <property type="entry name" value="P-ATPase-V"/>
    <property type="match status" value="1"/>
</dbReference>
<dbReference type="GO" id="GO:0046872">
    <property type="term" value="F:metal ion binding"/>
    <property type="evidence" value="ECO:0007669"/>
    <property type="project" value="UniProtKB-UniRule"/>
</dbReference>
<evidence type="ECO:0000256" key="3">
    <source>
        <dbReference type="ARBA" id="ARBA00022553"/>
    </source>
</evidence>
<evidence type="ECO:0000256" key="5">
    <source>
        <dbReference type="ARBA" id="ARBA00022723"/>
    </source>
</evidence>
<dbReference type="Pfam" id="PF13246">
    <property type="entry name" value="Cation_ATPase"/>
    <property type="match status" value="1"/>
</dbReference>
<feature type="domain" description="Cation-transporting P-type ATPase C-terminal" evidence="15">
    <location>
        <begin position="995"/>
        <end position="1152"/>
    </location>
</feature>
<feature type="domain" description="Cation-transporting P-type ATPase N-terminal" evidence="16">
    <location>
        <begin position="195"/>
        <end position="246"/>
    </location>
</feature>
<proteinExistence type="inferred from homology"/>
<dbReference type="Gene3D" id="3.40.50.1000">
    <property type="entry name" value="HAD superfamily/HAD-like"/>
    <property type="match status" value="1"/>
</dbReference>
<dbReference type="SFLD" id="SFLDF00027">
    <property type="entry name" value="p-type_atpase"/>
    <property type="match status" value="1"/>
</dbReference>
<dbReference type="FunFam" id="2.70.150.10:FF:000057">
    <property type="entry name" value="Cation-transporting ATPase"/>
    <property type="match status" value="1"/>
</dbReference>
<keyword evidence="10 13" id="KW-1133">Transmembrane helix</keyword>
<feature type="transmembrane region" description="Helical" evidence="13">
    <location>
        <begin position="430"/>
        <end position="450"/>
    </location>
</feature>
<dbReference type="EMBL" id="KN824284">
    <property type="protein sequence ID" value="KIM30534.1"/>
    <property type="molecule type" value="Genomic_DNA"/>
</dbReference>
<dbReference type="InterPro" id="IPR004014">
    <property type="entry name" value="ATPase_P-typ_cation-transptr_N"/>
</dbReference>
<dbReference type="SUPFAM" id="SSF56784">
    <property type="entry name" value="HAD-like"/>
    <property type="match status" value="1"/>
</dbReference>
<feature type="transmembrane region" description="Helical" evidence="13">
    <location>
        <begin position="971"/>
        <end position="989"/>
    </location>
</feature>
<keyword evidence="3" id="KW-0597">Phosphoprotein</keyword>
<dbReference type="InterPro" id="IPR044492">
    <property type="entry name" value="P_typ_ATPase_HD_dom"/>
</dbReference>
<dbReference type="InterPro" id="IPR008250">
    <property type="entry name" value="ATPase_P-typ_transduc_dom_A_sf"/>
</dbReference>
<feature type="transmembrane region" description="Helical" evidence="13">
    <location>
        <begin position="1153"/>
        <end position="1169"/>
    </location>
</feature>
<feature type="transmembrane region" description="Helical" evidence="13">
    <location>
        <begin position="251"/>
        <end position="271"/>
    </location>
</feature>
<dbReference type="AlphaFoldDB" id="A0A0C3BEH9"/>
<dbReference type="NCBIfam" id="TIGR01494">
    <property type="entry name" value="ATPase_P-type"/>
    <property type="match status" value="2"/>
</dbReference>
<feature type="domain" description="P5B-type ATPase N-terminal" evidence="17">
    <location>
        <begin position="27"/>
        <end position="171"/>
    </location>
</feature>
<dbReference type="Proteomes" id="UP000054097">
    <property type="component" value="Unassembled WGS sequence"/>
</dbReference>
<keyword evidence="11 13" id="KW-0472">Membrane</keyword>
<dbReference type="SFLD" id="SFLDS00003">
    <property type="entry name" value="Haloacid_Dehalogenase"/>
    <property type="match status" value="1"/>
</dbReference>
<keyword evidence="9 13" id="KW-1278">Translocase</keyword>
<organism evidence="18 19">
    <name type="scientific">Serendipita vermifera MAFF 305830</name>
    <dbReference type="NCBI Taxonomy" id="933852"/>
    <lineage>
        <taxon>Eukaryota</taxon>
        <taxon>Fungi</taxon>
        <taxon>Dikarya</taxon>
        <taxon>Basidiomycota</taxon>
        <taxon>Agaricomycotina</taxon>
        <taxon>Agaricomycetes</taxon>
        <taxon>Sebacinales</taxon>
        <taxon>Serendipitaceae</taxon>
        <taxon>Serendipita</taxon>
    </lineage>
</organism>
<sequence length="1205" mass="133567">MDDVSITESIPVFTGPPTQQDVYIADEDLKLRFHGYEPIQWRNLLWRFVSIASLGLLGLIGHWFPELWLRCVARKKPFCSKSASLVIVENPSKDIIICEVDTMAYPYTYSSTFQGTGAGATQALSSISGTRLSSAIKLAALPSASQQDGLVLDENLRELRMFEYRYNRYILDPRAGLWTMVKDWKDKSSTTIFEAQKGLAQSDRHQRQSLFGSNLIDIKGKSVVSLLIEEVIHPFYVFQIASIILWSIDNYYYYAFCIAIISAFSILTTLIETRRNMSRMREMARFTCQVSLTTKETTSVVESSQLVPGDVVNLSNPALTTFPCDILLLTGDAIVNESMLTGESVPISKGAIKGEDLTRWRQTGEVTADIAKGMLYSGTKVVRIRGPAQGATESPAIGYVVRTGFNTTKGALVRSMLFPKPMGFKFYRDSMRFIAVLAGIAVMGFMISAVQFVRLGVPWHTIILRALDLITVVVPPALPATLSIGTSFAIARLRAAGIFCISPNRVNVGGKVNVVCFDKTGTLTEDGLDILGARALERDGKRFREVADDVMDIPLSTDKATMLHAMATCHSLKVVDGEVMGDPLDAKMFEFTGWTLEENTTIVPLKKGPTAEGTSQQTAPLVQNIVRPPGTRRFTLDDALKGDKRAHFLELGVIRTFEFVSALRRMTVITKKLKSKSMEVYLKGAPEILRDVCDPTSFPADYEDLLSYYTRNGYRVIGIAGKSVDGLSWLKAQRMKREQVEVDLKFLGLLIFENKLKPGTAPAIATLRQAALGCRMVTGDNPRTAVSVARECKLINTTAFVFYPSFVEGDMSSPSAVLEWTGVDDESLKLDPYSLRPLPPPPHVVDEDRIYKDYDLAITGDVFRWMLDYAPLETLQQMLYKTHVFARMSPDEKHELVERLQSIGYTVAFCGDGANDCGALKAADVGISLSEAEASVAAPFTSKTPDIGCVIEVIREGRAALVTSFSCFKYMALYSLIQFTTITFLYSFASSLGDFQFLYIDLFIIIPIAVAMGRTLPYDGIHPQRPTASLVSRKVLSSILGQIVITSATQAWAFFWVRGQKWYEAPPPPIPGEGIETHNFENTVLFLVSCFQYILVAAVFSIGPPYRKPMWTNGWLIACITVLSAFSTWVLFGPTVSVALILDLVTVPWVGRMKIAIAVLINVAASFGYERWIHEPIAALVKILWKASGRRRRRDGAVYESVGHE</sequence>
<keyword evidence="6 13" id="KW-0547">Nucleotide-binding</keyword>
<dbReference type="InterPro" id="IPR023299">
    <property type="entry name" value="ATPase_P-typ_cyto_dom_N"/>
</dbReference>
<evidence type="ECO:0000256" key="11">
    <source>
        <dbReference type="ARBA" id="ARBA00023136"/>
    </source>
</evidence>
<dbReference type="Gene3D" id="1.20.1110.10">
    <property type="entry name" value="Calcium-transporting ATPase, transmembrane domain"/>
    <property type="match status" value="1"/>
</dbReference>
<evidence type="ECO:0000313" key="19">
    <source>
        <dbReference type="Proteomes" id="UP000054097"/>
    </source>
</evidence>
<dbReference type="GO" id="GO:0019829">
    <property type="term" value="F:ATPase-coupled monoatomic cation transmembrane transporter activity"/>
    <property type="evidence" value="ECO:0007669"/>
    <property type="project" value="UniProtKB-UniRule"/>
</dbReference>
<evidence type="ECO:0000259" key="14">
    <source>
        <dbReference type="Pfam" id="PF00122"/>
    </source>
</evidence>
<reference evidence="19" key="2">
    <citation type="submission" date="2015-01" db="EMBL/GenBank/DDBJ databases">
        <title>Evolutionary Origins and Diversification of the Mycorrhizal Mutualists.</title>
        <authorList>
            <consortium name="DOE Joint Genome Institute"/>
            <consortium name="Mycorrhizal Genomics Consortium"/>
            <person name="Kohler A."/>
            <person name="Kuo A."/>
            <person name="Nagy L.G."/>
            <person name="Floudas D."/>
            <person name="Copeland A."/>
            <person name="Barry K.W."/>
            <person name="Cichocki N."/>
            <person name="Veneault-Fourrey C."/>
            <person name="LaButti K."/>
            <person name="Lindquist E.A."/>
            <person name="Lipzen A."/>
            <person name="Lundell T."/>
            <person name="Morin E."/>
            <person name="Murat C."/>
            <person name="Riley R."/>
            <person name="Ohm R."/>
            <person name="Sun H."/>
            <person name="Tunlid A."/>
            <person name="Henrissat B."/>
            <person name="Grigoriev I.V."/>
            <person name="Hibbett D.S."/>
            <person name="Martin F."/>
        </authorList>
    </citation>
    <scope>NUCLEOTIDE SEQUENCE [LARGE SCALE GENOMIC DNA]</scope>
    <source>
        <strain evidence="19">MAFF 305830</strain>
    </source>
</reference>
<evidence type="ECO:0000313" key="18">
    <source>
        <dbReference type="EMBL" id="KIM30534.1"/>
    </source>
</evidence>
<dbReference type="HOGENOM" id="CLU_001828_3_1_1"/>
<feature type="transmembrane region" description="Helical" evidence="13">
    <location>
        <begin position="462"/>
        <end position="484"/>
    </location>
</feature>
<dbReference type="Pfam" id="PF00122">
    <property type="entry name" value="E1-E2_ATPase"/>
    <property type="match status" value="1"/>
</dbReference>
<dbReference type="GO" id="GO:0005524">
    <property type="term" value="F:ATP binding"/>
    <property type="evidence" value="ECO:0007669"/>
    <property type="project" value="UniProtKB-UniRule"/>
</dbReference>
<feature type="domain" description="P-type ATPase A" evidence="14">
    <location>
        <begin position="291"/>
        <end position="416"/>
    </location>
</feature>
<evidence type="ECO:0000256" key="12">
    <source>
        <dbReference type="ARBA" id="ARBA00049360"/>
    </source>
</evidence>
<dbReference type="SUPFAM" id="SSF81665">
    <property type="entry name" value="Calcium ATPase, transmembrane domain M"/>
    <property type="match status" value="1"/>
</dbReference>
<protein>
    <recommendedName>
        <fullName evidence="13">Cation-transporting ATPase</fullName>
        <ecNumber evidence="13">7.2.2.-</ecNumber>
    </recommendedName>
</protein>
<dbReference type="InterPro" id="IPR023298">
    <property type="entry name" value="ATPase_P-typ_TM_dom_sf"/>
</dbReference>
<dbReference type="OrthoDB" id="48943at2759"/>
<dbReference type="PROSITE" id="PS00154">
    <property type="entry name" value="ATPASE_E1_E2"/>
    <property type="match status" value="1"/>
</dbReference>
<dbReference type="InterPro" id="IPR006544">
    <property type="entry name" value="P-type_TPase_V"/>
</dbReference>
<feature type="transmembrane region" description="Helical" evidence="13">
    <location>
        <begin position="44"/>
        <end position="64"/>
    </location>
</feature>
<evidence type="ECO:0000256" key="6">
    <source>
        <dbReference type="ARBA" id="ARBA00022741"/>
    </source>
</evidence>
<dbReference type="Pfam" id="PF00689">
    <property type="entry name" value="Cation_ATPase_C"/>
    <property type="match status" value="1"/>
</dbReference>
<evidence type="ECO:0000256" key="9">
    <source>
        <dbReference type="ARBA" id="ARBA00022967"/>
    </source>
</evidence>
<comment type="subcellular location">
    <subcellularLocation>
        <location evidence="1 13">Membrane</location>
        <topology evidence="1 13">Multi-pass membrane protein</topology>
    </subcellularLocation>
</comment>
<dbReference type="PANTHER" id="PTHR45630:SF8">
    <property type="entry name" value="CATION-TRANSPORTING ATPASE"/>
    <property type="match status" value="1"/>
</dbReference>
<dbReference type="SUPFAM" id="SSF81660">
    <property type="entry name" value="Metal cation-transporting ATPase, ATP-binding domain N"/>
    <property type="match status" value="1"/>
</dbReference>
<keyword evidence="7 13" id="KW-0067">ATP-binding</keyword>
<evidence type="ECO:0000256" key="7">
    <source>
        <dbReference type="ARBA" id="ARBA00022840"/>
    </source>
</evidence>
<dbReference type="InterPro" id="IPR047821">
    <property type="entry name" value="P5B-type_ATPase"/>
</dbReference>